<dbReference type="PANTHER" id="PTHR24276:SF95">
    <property type="entry name" value="PEPTIDASE S1 DOMAIN-CONTAINING PROTEIN"/>
    <property type="match status" value="1"/>
</dbReference>
<name>A0AAV8YZG6_9CUCU</name>
<keyword evidence="5" id="KW-1015">Disulfide bond</keyword>
<accession>A0AAV8YZG6</accession>
<evidence type="ECO:0000256" key="4">
    <source>
        <dbReference type="ARBA" id="ARBA00022825"/>
    </source>
</evidence>
<keyword evidence="3" id="KW-0378">Hydrolase</keyword>
<keyword evidence="2" id="KW-0645">Protease</keyword>
<dbReference type="SMART" id="SM00020">
    <property type="entry name" value="Tryp_SPc"/>
    <property type="match status" value="1"/>
</dbReference>
<protein>
    <recommendedName>
        <fullName evidence="7">Peptidase S1 domain-containing protein</fullName>
    </recommendedName>
</protein>
<proteinExistence type="inferred from homology"/>
<evidence type="ECO:0000256" key="6">
    <source>
        <dbReference type="SAM" id="Phobius"/>
    </source>
</evidence>
<evidence type="ECO:0000259" key="7">
    <source>
        <dbReference type="PROSITE" id="PS50240"/>
    </source>
</evidence>
<keyword evidence="6" id="KW-0472">Membrane</keyword>
<comment type="caution">
    <text evidence="8">The sequence shown here is derived from an EMBL/GenBank/DDBJ whole genome shotgun (WGS) entry which is preliminary data.</text>
</comment>
<dbReference type="AlphaFoldDB" id="A0AAV8YZG6"/>
<comment type="similarity">
    <text evidence="1">Belongs to the peptidase S1 family.</text>
</comment>
<dbReference type="InterPro" id="IPR001254">
    <property type="entry name" value="Trypsin_dom"/>
</dbReference>
<dbReference type="Pfam" id="PF00089">
    <property type="entry name" value="Trypsin"/>
    <property type="match status" value="1"/>
</dbReference>
<dbReference type="GO" id="GO:0006508">
    <property type="term" value="P:proteolysis"/>
    <property type="evidence" value="ECO:0007669"/>
    <property type="project" value="UniProtKB-KW"/>
</dbReference>
<feature type="domain" description="Peptidase S1" evidence="7">
    <location>
        <begin position="116"/>
        <end position="354"/>
    </location>
</feature>
<dbReference type="Proteomes" id="UP001162162">
    <property type="component" value="Unassembled WGS sequence"/>
</dbReference>
<dbReference type="PRINTS" id="PR00722">
    <property type="entry name" value="CHYMOTRYPSIN"/>
</dbReference>
<dbReference type="PANTHER" id="PTHR24276">
    <property type="entry name" value="POLYSERASE-RELATED"/>
    <property type="match status" value="1"/>
</dbReference>
<evidence type="ECO:0000256" key="1">
    <source>
        <dbReference type="ARBA" id="ARBA00007664"/>
    </source>
</evidence>
<keyword evidence="4" id="KW-0720">Serine protease</keyword>
<dbReference type="Gene3D" id="2.40.10.10">
    <property type="entry name" value="Trypsin-like serine proteases"/>
    <property type="match status" value="1"/>
</dbReference>
<keyword evidence="6" id="KW-0812">Transmembrane</keyword>
<evidence type="ECO:0000256" key="3">
    <source>
        <dbReference type="ARBA" id="ARBA00022801"/>
    </source>
</evidence>
<evidence type="ECO:0000256" key="2">
    <source>
        <dbReference type="ARBA" id="ARBA00022670"/>
    </source>
</evidence>
<dbReference type="InterPro" id="IPR043504">
    <property type="entry name" value="Peptidase_S1_PA_chymotrypsin"/>
</dbReference>
<dbReference type="EMBL" id="JAPWTK010000028">
    <property type="protein sequence ID" value="KAJ8956744.1"/>
    <property type="molecule type" value="Genomic_DNA"/>
</dbReference>
<dbReference type="FunFam" id="2.40.10.10:FF:000068">
    <property type="entry name" value="transmembrane protease serine 2"/>
    <property type="match status" value="1"/>
</dbReference>
<dbReference type="InterPro" id="IPR009003">
    <property type="entry name" value="Peptidase_S1_PA"/>
</dbReference>
<gene>
    <name evidence="8" type="ORF">NQ318_014100</name>
</gene>
<dbReference type="SUPFAM" id="SSF50494">
    <property type="entry name" value="Trypsin-like serine proteases"/>
    <property type="match status" value="1"/>
</dbReference>
<dbReference type="InterPro" id="IPR001314">
    <property type="entry name" value="Peptidase_S1A"/>
</dbReference>
<evidence type="ECO:0000256" key="5">
    <source>
        <dbReference type="ARBA" id="ARBA00023157"/>
    </source>
</evidence>
<dbReference type="InterPro" id="IPR050430">
    <property type="entry name" value="Peptidase_S1"/>
</dbReference>
<dbReference type="GO" id="GO:0004252">
    <property type="term" value="F:serine-type endopeptidase activity"/>
    <property type="evidence" value="ECO:0007669"/>
    <property type="project" value="InterPro"/>
</dbReference>
<reference evidence="8" key="1">
    <citation type="journal article" date="2023" name="Insect Mol. Biol.">
        <title>Genome sequencing provides insights into the evolution of gene families encoding plant cell wall-degrading enzymes in longhorned beetles.</title>
        <authorList>
            <person name="Shin N.R."/>
            <person name="Okamura Y."/>
            <person name="Kirsch R."/>
            <person name="Pauchet Y."/>
        </authorList>
    </citation>
    <scope>NUCLEOTIDE SEQUENCE</scope>
    <source>
        <strain evidence="8">AMC_N1</strain>
    </source>
</reference>
<evidence type="ECO:0000313" key="8">
    <source>
        <dbReference type="EMBL" id="KAJ8956744.1"/>
    </source>
</evidence>
<keyword evidence="9" id="KW-1185">Reference proteome</keyword>
<dbReference type="CDD" id="cd00190">
    <property type="entry name" value="Tryp_SPc"/>
    <property type="match status" value="1"/>
</dbReference>
<keyword evidence="6" id="KW-1133">Transmembrane helix</keyword>
<sequence>MSFPDDANKITESPFYLDLVTIPLKYGVGPMPPYGNTSMSNSIGRHWYTQFMKSRYLVASIMKVLVCFLVSLAGVLGIIGENIIGPFFIDGNLNGETYLALLQNNVVRLSAPNGRIIGGQNATRGQFPYAVSLQYCRGAACQHSCGGALISPSWITSAGVCITEVPSTGSYKAVAGILNLDDTNAERQEIRISHAFIAPDFEGGAGPHDIAVFKTLTPFELNDYIQPIKLVNFGAVYLGTADLLGWGSTGGPVNPIMPNTLQTVNVPILSADACREALDSIIGSHPLDSLANSCTGPLTGDVNACTGDYGTPLVQYNILLGIVSWIITPCDTVNAPTIQSRISYYRNWIGSVVDENLL</sequence>
<evidence type="ECO:0000313" key="9">
    <source>
        <dbReference type="Proteomes" id="UP001162162"/>
    </source>
</evidence>
<organism evidence="8 9">
    <name type="scientific">Aromia moschata</name>
    <dbReference type="NCBI Taxonomy" id="1265417"/>
    <lineage>
        <taxon>Eukaryota</taxon>
        <taxon>Metazoa</taxon>
        <taxon>Ecdysozoa</taxon>
        <taxon>Arthropoda</taxon>
        <taxon>Hexapoda</taxon>
        <taxon>Insecta</taxon>
        <taxon>Pterygota</taxon>
        <taxon>Neoptera</taxon>
        <taxon>Endopterygota</taxon>
        <taxon>Coleoptera</taxon>
        <taxon>Polyphaga</taxon>
        <taxon>Cucujiformia</taxon>
        <taxon>Chrysomeloidea</taxon>
        <taxon>Cerambycidae</taxon>
        <taxon>Cerambycinae</taxon>
        <taxon>Callichromatini</taxon>
        <taxon>Aromia</taxon>
    </lineage>
</organism>
<feature type="transmembrane region" description="Helical" evidence="6">
    <location>
        <begin position="56"/>
        <end position="79"/>
    </location>
</feature>
<dbReference type="PROSITE" id="PS50240">
    <property type="entry name" value="TRYPSIN_DOM"/>
    <property type="match status" value="1"/>
</dbReference>